<keyword evidence="2" id="KW-1185">Reference proteome</keyword>
<accession>A0A1S8CVV8</accession>
<organism evidence="1 2">
    <name type="scientific">Alkanindiges hydrocarboniclasticus</name>
    <dbReference type="NCBI Taxonomy" id="1907941"/>
    <lineage>
        <taxon>Bacteria</taxon>
        <taxon>Pseudomonadati</taxon>
        <taxon>Pseudomonadota</taxon>
        <taxon>Gammaproteobacteria</taxon>
        <taxon>Moraxellales</taxon>
        <taxon>Moraxellaceae</taxon>
        <taxon>Alkanindiges</taxon>
    </lineage>
</organism>
<proteinExistence type="predicted"/>
<dbReference type="EMBL" id="MLCN01000013">
    <property type="protein sequence ID" value="ONG41306.1"/>
    <property type="molecule type" value="Genomic_DNA"/>
</dbReference>
<dbReference type="Proteomes" id="UP000192132">
    <property type="component" value="Unassembled WGS sequence"/>
</dbReference>
<protein>
    <submittedName>
        <fullName evidence="1">Uncharacterized protein</fullName>
    </submittedName>
</protein>
<reference evidence="1 2" key="1">
    <citation type="submission" date="2016-10" db="EMBL/GenBank/DDBJ databases">
        <title>Draft Genome sequence of Alkanindiges sp. strain H1.</title>
        <authorList>
            <person name="Subhash Y."/>
            <person name="Lee S."/>
        </authorList>
    </citation>
    <scope>NUCLEOTIDE SEQUENCE [LARGE SCALE GENOMIC DNA]</scope>
    <source>
        <strain evidence="1 2">H1</strain>
    </source>
</reference>
<evidence type="ECO:0000313" key="1">
    <source>
        <dbReference type="EMBL" id="ONG41306.1"/>
    </source>
</evidence>
<dbReference type="RefSeq" id="WP_076877683.1">
    <property type="nucleotide sequence ID" value="NZ_MLCN01000013.1"/>
</dbReference>
<comment type="caution">
    <text evidence="1">The sequence shown here is derived from an EMBL/GenBank/DDBJ whole genome shotgun (WGS) entry which is preliminary data.</text>
</comment>
<name>A0A1S8CVV8_9GAMM</name>
<gene>
    <name evidence="1" type="ORF">BKE30_05900</name>
</gene>
<dbReference type="AlphaFoldDB" id="A0A1S8CVV8"/>
<dbReference type="SUPFAM" id="SSF56235">
    <property type="entry name" value="N-terminal nucleophile aminohydrolases (Ntn hydrolases)"/>
    <property type="match status" value="1"/>
</dbReference>
<evidence type="ECO:0000313" key="2">
    <source>
        <dbReference type="Proteomes" id="UP000192132"/>
    </source>
</evidence>
<dbReference type="OrthoDB" id="6683244at2"/>
<dbReference type="InterPro" id="IPR029055">
    <property type="entry name" value="Ntn_hydrolases_N"/>
</dbReference>
<sequence length="210" mass="24118">MTFIVAIQLEDSVVIAADNRMTIENNANERRHADTLQKIRFWQQSIMTGTGESLVLERVFKSFQQTNHPEQLPVLLREACHLRQLEIGEHPQLKKTRLLYSQTTSSGIRLKTVGRFAEGITANTVDPMTIELFVFNEDINPIYQQLIQLQQNLCSPQQCGSMSKWINHYVMPLTMIFNKFSQADPTVSASFDIYFQTPTQQFLQHIEAAV</sequence>
<dbReference type="STRING" id="1907941.BKE30_05900"/>